<sequence length="338" mass="38270">MDPEAIENTLSKDAEHAEGPKIAKHDDKTDELVNSLESEVDKAYNSIQESTINGISKFQALVNGKLPELQKQWNDVKISDVKLPEVKLPEVKLPEKLDTYLNEENINNLKLKSNEILNKYGENTNKVLDSLDNDLEKIENMTIEYAQQIGGQIGSFFKPITTSNSTEKSENSTSSWNWSSWGKQLSELVVGESPESVLSKETKSELLFSLPQGISPGTRAESQVHELQSDSSLYLSSVKDGLFKDYKLTDDETKEISQLSSNDSLHLMQVFKKVVKSNEEATDASAEADKISQDDFWKVYFGKRAEIIKDEQKRRELLSKSTSEDNEEDEEEFNWDDE</sequence>
<proteinExistence type="predicted"/>
<organism evidence="2 3">
    <name type="scientific">Pichia kluyveri</name>
    <name type="common">Yeast</name>
    <dbReference type="NCBI Taxonomy" id="36015"/>
    <lineage>
        <taxon>Eukaryota</taxon>
        <taxon>Fungi</taxon>
        <taxon>Dikarya</taxon>
        <taxon>Ascomycota</taxon>
        <taxon>Saccharomycotina</taxon>
        <taxon>Pichiomycetes</taxon>
        <taxon>Pichiales</taxon>
        <taxon>Pichiaceae</taxon>
        <taxon>Pichia</taxon>
    </lineage>
</organism>
<evidence type="ECO:0008006" key="4">
    <source>
        <dbReference type="Google" id="ProtNLM"/>
    </source>
</evidence>
<feature type="compositionally biased region" description="Acidic residues" evidence="1">
    <location>
        <begin position="324"/>
        <end position="338"/>
    </location>
</feature>
<comment type="caution">
    <text evidence="2">The sequence shown here is derived from an EMBL/GenBank/DDBJ whole genome shotgun (WGS) entry which is preliminary data.</text>
</comment>
<keyword evidence="3" id="KW-1185">Reference proteome</keyword>
<accession>A0AAV5R1Y0</accession>
<feature type="region of interest" description="Disordered" evidence="1">
    <location>
        <begin position="1"/>
        <end position="29"/>
    </location>
</feature>
<dbReference type="EMBL" id="BTGB01000002">
    <property type="protein sequence ID" value="GMM45276.1"/>
    <property type="molecule type" value="Genomic_DNA"/>
</dbReference>
<dbReference type="InterPro" id="IPR035925">
    <property type="entry name" value="BSD_dom_sf"/>
</dbReference>
<gene>
    <name evidence="2" type="ORF">DAPK24_018510</name>
</gene>
<dbReference type="Gene3D" id="1.10.3970.10">
    <property type="entry name" value="BSD domain"/>
    <property type="match status" value="1"/>
</dbReference>
<dbReference type="AlphaFoldDB" id="A0AAV5R1Y0"/>
<dbReference type="Proteomes" id="UP001378960">
    <property type="component" value="Unassembled WGS sequence"/>
</dbReference>
<evidence type="ECO:0000313" key="3">
    <source>
        <dbReference type="Proteomes" id="UP001378960"/>
    </source>
</evidence>
<evidence type="ECO:0000256" key="1">
    <source>
        <dbReference type="SAM" id="MobiDB-lite"/>
    </source>
</evidence>
<evidence type="ECO:0000313" key="2">
    <source>
        <dbReference type="EMBL" id="GMM45276.1"/>
    </source>
</evidence>
<feature type="region of interest" description="Disordered" evidence="1">
    <location>
        <begin position="314"/>
        <end position="338"/>
    </location>
</feature>
<protein>
    <recommendedName>
        <fullName evidence="4">BSD domain-containing protein</fullName>
    </recommendedName>
</protein>
<feature type="compositionally biased region" description="Basic and acidic residues" evidence="1">
    <location>
        <begin position="10"/>
        <end position="29"/>
    </location>
</feature>
<name>A0AAV5R1Y0_PICKL</name>
<reference evidence="2 3" key="1">
    <citation type="journal article" date="2023" name="Elife">
        <title>Identification of key yeast species and microbe-microbe interactions impacting larval growth of Drosophila in the wild.</title>
        <authorList>
            <person name="Mure A."/>
            <person name="Sugiura Y."/>
            <person name="Maeda R."/>
            <person name="Honda K."/>
            <person name="Sakurai N."/>
            <person name="Takahashi Y."/>
            <person name="Watada M."/>
            <person name="Katoh T."/>
            <person name="Gotoh A."/>
            <person name="Gotoh Y."/>
            <person name="Taniguchi I."/>
            <person name="Nakamura K."/>
            <person name="Hayashi T."/>
            <person name="Katayama T."/>
            <person name="Uemura T."/>
            <person name="Hattori Y."/>
        </authorList>
    </citation>
    <scope>NUCLEOTIDE SEQUENCE [LARGE SCALE GENOMIC DNA]</scope>
    <source>
        <strain evidence="2 3">PK-24</strain>
    </source>
</reference>